<proteinExistence type="predicted"/>
<dbReference type="RefSeq" id="WP_055554320.1">
    <property type="nucleotide sequence ID" value="NZ_CP023699.1"/>
</dbReference>
<dbReference type="InterPro" id="IPR029058">
    <property type="entry name" value="AB_hydrolase_fold"/>
</dbReference>
<dbReference type="PANTHER" id="PTHR43689">
    <property type="entry name" value="HYDROLASE"/>
    <property type="match status" value="1"/>
</dbReference>
<organism evidence="3 4">
    <name type="scientific">Streptomyces kanamyceticus</name>
    <dbReference type="NCBI Taxonomy" id="1967"/>
    <lineage>
        <taxon>Bacteria</taxon>
        <taxon>Bacillati</taxon>
        <taxon>Actinomycetota</taxon>
        <taxon>Actinomycetes</taxon>
        <taxon>Kitasatosporales</taxon>
        <taxon>Streptomycetaceae</taxon>
        <taxon>Streptomyces</taxon>
    </lineage>
</organism>
<dbReference type="Pfam" id="PF00561">
    <property type="entry name" value="Abhydrolase_1"/>
    <property type="match status" value="1"/>
</dbReference>
<dbReference type="PROSITE" id="PS50968">
    <property type="entry name" value="BIOTINYL_LIPOYL"/>
    <property type="match status" value="1"/>
</dbReference>
<accession>A0A5J6GGI9</accession>
<evidence type="ECO:0000259" key="2">
    <source>
        <dbReference type="PROSITE" id="PS50968"/>
    </source>
</evidence>
<dbReference type="OrthoDB" id="3371334at2"/>
<feature type="compositionally biased region" description="Basic and acidic residues" evidence="1">
    <location>
        <begin position="140"/>
        <end position="150"/>
    </location>
</feature>
<reference evidence="3 4" key="1">
    <citation type="submission" date="2017-09" db="EMBL/GenBank/DDBJ databases">
        <authorList>
            <person name="Lee N."/>
            <person name="Cho B.-K."/>
        </authorList>
    </citation>
    <scope>NUCLEOTIDE SEQUENCE [LARGE SCALE GENOMIC DNA]</scope>
    <source>
        <strain evidence="3 4">ATCC 12853</strain>
    </source>
</reference>
<dbReference type="InterPro" id="IPR011053">
    <property type="entry name" value="Single_hybrid_motif"/>
</dbReference>
<dbReference type="Gene3D" id="2.40.50.100">
    <property type="match status" value="1"/>
</dbReference>
<protein>
    <submittedName>
        <fullName evidence="3">Acetoin dehydrogenase dihydrolipoyllysine-residue acetyltransferase subunit</fullName>
    </submittedName>
</protein>
<evidence type="ECO:0000313" key="4">
    <source>
        <dbReference type="Proteomes" id="UP000325529"/>
    </source>
</evidence>
<keyword evidence="4" id="KW-1185">Reference proteome</keyword>
<dbReference type="SUPFAM" id="SSF51230">
    <property type="entry name" value="Single hybrid motif"/>
    <property type="match status" value="1"/>
</dbReference>
<dbReference type="CDD" id="cd06849">
    <property type="entry name" value="lipoyl_domain"/>
    <property type="match status" value="1"/>
</dbReference>
<feature type="domain" description="Lipoyl-binding" evidence="2">
    <location>
        <begin position="11"/>
        <end position="86"/>
    </location>
</feature>
<dbReference type="Pfam" id="PF00364">
    <property type="entry name" value="Biotin_lipoyl"/>
    <property type="match status" value="1"/>
</dbReference>
<feature type="region of interest" description="Disordered" evidence="1">
    <location>
        <begin position="134"/>
        <end position="153"/>
    </location>
</feature>
<dbReference type="EMBL" id="CP023699">
    <property type="protein sequence ID" value="QEU95080.1"/>
    <property type="molecule type" value="Genomic_DNA"/>
</dbReference>
<dbReference type="Gene3D" id="3.40.50.1820">
    <property type="entry name" value="alpha/beta hydrolase"/>
    <property type="match status" value="1"/>
</dbReference>
<dbReference type="GO" id="GO:0016740">
    <property type="term" value="F:transferase activity"/>
    <property type="evidence" value="ECO:0007669"/>
    <property type="project" value="UniProtKB-KW"/>
</dbReference>
<keyword evidence="3" id="KW-0808">Transferase</keyword>
<dbReference type="PRINTS" id="PR00111">
    <property type="entry name" value="ABHYDROLASE"/>
</dbReference>
<sequence length="400" mass="41639">MEAVTVCEDQVTRVTMPKWGLSMKTGRITEWLAAEGQEVEEGDDLAEIDTDKIAGTLEAPGAGVLRRIVAAAGGDAPVGRVIALIAPAEVPDAEIERLAAEARDHLAAGLPAADEDSPVTGTVRVAGTALAYATSGAGERAGEQETERAGEQSGEPEIVLVHGFGGDKNSWLFVQEPLAAHHTVHALDLPGHGESGKEVGDGGLAALARLVTGFLDALGIGRAHLVGHSLGGAVCVAAAALAPDRVASLTLVAPAGFGPDVDASYLRGFAAAGNRRELRPQLVKLFADESRVTRQLIDDLLKYKRLDGVDRALRTLLDTLLDEDDAPAIDVTDLLRGPAAAVPVVALWGEKDRIIPASNAASLTDTADVRMIPDTGHMPHMETPGEVVRAIEASVLRATP</sequence>
<dbReference type="InterPro" id="IPR000089">
    <property type="entry name" value="Biotin_lipoyl"/>
</dbReference>
<dbReference type="AlphaFoldDB" id="A0A5J6GGI9"/>
<dbReference type="NCBIfam" id="NF011457">
    <property type="entry name" value="PRK14875.1"/>
    <property type="match status" value="1"/>
</dbReference>
<dbReference type="SUPFAM" id="SSF53474">
    <property type="entry name" value="alpha/beta-Hydrolases"/>
    <property type="match status" value="1"/>
</dbReference>
<gene>
    <name evidence="3" type="ORF">CP970_33005</name>
</gene>
<dbReference type="Proteomes" id="UP000325529">
    <property type="component" value="Chromosome"/>
</dbReference>
<name>A0A5J6GGI9_STRKN</name>
<dbReference type="PANTHER" id="PTHR43689:SF8">
    <property type="entry name" value="ALPHA_BETA-HYDROLASES SUPERFAMILY PROTEIN"/>
    <property type="match status" value="1"/>
</dbReference>
<evidence type="ECO:0000313" key="3">
    <source>
        <dbReference type="EMBL" id="QEU95080.1"/>
    </source>
</evidence>
<dbReference type="KEGG" id="ska:CP970_33005"/>
<dbReference type="InterPro" id="IPR000073">
    <property type="entry name" value="AB_hydrolase_1"/>
</dbReference>
<evidence type="ECO:0000256" key="1">
    <source>
        <dbReference type="SAM" id="MobiDB-lite"/>
    </source>
</evidence>